<dbReference type="Proteomes" id="UP000326396">
    <property type="component" value="Linkage Group LG3"/>
</dbReference>
<name>A0A5N6N610_9ASTR</name>
<comment type="caution">
    <text evidence="2">The sequence shown here is derived from an EMBL/GenBank/DDBJ whole genome shotgun (WGS) entry which is preliminary data.</text>
</comment>
<accession>A0A5N6N610</accession>
<keyword evidence="3" id="KW-1185">Reference proteome</keyword>
<feature type="compositionally biased region" description="Basic and acidic residues" evidence="1">
    <location>
        <begin position="1"/>
        <end position="12"/>
    </location>
</feature>
<evidence type="ECO:0000313" key="2">
    <source>
        <dbReference type="EMBL" id="KAD4385216.1"/>
    </source>
</evidence>
<evidence type="ECO:0000256" key="1">
    <source>
        <dbReference type="SAM" id="MobiDB-lite"/>
    </source>
</evidence>
<dbReference type="AlphaFoldDB" id="A0A5N6N610"/>
<organism evidence="2 3">
    <name type="scientific">Mikania micrantha</name>
    <name type="common">bitter vine</name>
    <dbReference type="NCBI Taxonomy" id="192012"/>
    <lineage>
        <taxon>Eukaryota</taxon>
        <taxon>Viridiplantae</taxon>
        <taxon>Streptophyta</taxon>
        <taxon>Embryophyta</taxon>
        <taxon>Tracheophyta</taxon>
        <taxon>Spermatophyta</taxon>
        <taxon>Magnoliopsida</taxon>
        <taxon>eudicotyledons</taxon>
        <taxon>Gunneridae</taxon>
        <taxon>Pentapetalae</taxon>
        <taxon>asterids</taxon>
        <taxon>campanulids</taxon>
        <taxon>Asterales</taxon>
        <taxon>Asteraceae</taxon>
        <taxon>Asteroideae</taxon>
        <taxon>Heliantheae alliance</taxon>
        <taxon>Eupatorieae</taxon>
        <taxon>Mikania</taxon>
    </lineage>
</organism>
<sequence length="108" mass="12221">MSTIRDEGRETTQESGDEGSTGDSRFRRVELQMTKDEGRRDGKDVSGVKIHVDKGLRQHCCNPYRYGLWVGFIVEDKVGVNGFHGASIPTMMISKRRSDSILVKMVMR</sequence>
<reference evidence="2 3" key="1">
    <citation type="submission" date="2019-05" db="EMBL/GenBank/DDBJ databases">
        <title>Mikania micrantha, genome provides insights into the molecular mechanism of rapid growth.</title>
        <authorList>
            <person name="Liu B."/>
        </authorList>
    </citation>
    <scope>NUCLEOTIDE SEQUENCE [LARGE SCALE GENOMIC DNA]</scope>
    <source>
        <strain evidence="2">NLD-2019</strain>
        <tissue evidence="2">Leaf</tissue>
    </source>
</reference>
<proteinExistence type="predicted"/>
<dbReference type="EMBL" id="SZYD01000013">
    <property type="protein sequence ID" value="KAD4385216.1"/>
    <property type="molecule type" value="Genomic_DNA"/>
</dbReference>
<evidence type="ECO:0000313" key="3">
    <source>
        <dbReference type="Proteomes" id="UP000326396"/>
    </source>
</evidence>
<protein>
    <submittedName>
        <fullName evidence="2">Uncharacterized protein</fullName>
    </submittedName>
</protein>
<feature type="compositionally biased region" description="Basic and acidic residues" evidence="1">
    <location>
        <begin position="24"/>
        <end position="44"/>
    </location>
</feature>
<gene>
    <name evidence="2" type="ORF">E3N88_25384</name>
</gene>
<feature type="region of interest" description="Disordered" evidence="1">
    <location>
        <begin position="1"/>
        <end position="44"/>
    </location>
</feature>